<accession>A0A915JFQ5</accession>
<reference evidence="2" key="1">
    <citation type="submission" date="2022-11" db="UniProtKB">
        <authorList>
            <consortium name="WormBaseParasite"/>
        </authorList>
    </citation>
    <scope>IDENTIFICATION</scope>
</reference>
<proteinExistence type="predicted"/>
<dbReference type="AlphaFoldDB" id="A0A915JFQ5"/>
<dbReference type="Proteomes" id="UP000887565">
    <property type="component" value="Unplaced"/>
</dbReference>
<sequence length="73" mass="7686">MIETVDFCINLEAECISTMIGLLDVCSTDPHGGTGRCRAALLFSINRTGGAVRYRAVPRGELDLGLIGAAGFV</sequence>
<protein>
    <submittedName>
        <fullName evidence="2">Uncharacterized protein</fullName>
    </submittedName>
</protein>
<evidence type="ECO:0000313" key="1">
    <source>
        <dbReference type="Proteomes" id="UP000887565"/>
    </source>
</evidence>
<name>A0A915JFQ5_ROMCU</name>
<dbReference type="WBParaSite" id="nRc.2.0.1.t24656-RA">
    <property type="protein sequence ID" value="nRc.2.0.1.t24656-RA"/>
    <property type="gene ID" value="nRc.2.0.1.g24656"/>
</dbReference>
<keyword evidence="1" id="KW-1185">Reference proteome</keyword>
<organism evidence="1 2">
    <name type="scientific">Romanomermis culicivorax</name>
    <name type="common">Nematode worm</name>
    <dbReference type="NCBI Taxonomy" id="13658"/>
    <lineage>
        <taxon>Eukaryota</taxon>
        <taxon>Metazoa</taxon>
        <taxon>Ecdysozoa</taxon>
        <taxon>Nematoda</taxon>
        <taxon>Enoplea</taxon>
        <taxon>Dorylaimia</taxon>
        <taxon>Mermithida</taxon>
        <taxon>Mermithoidea</taxon>
        <taxon>Mermithidae</taxon>
        <taxon>Romanomermis</taxon>
    </lineage>
</organism>
<evidence type="ECO:0000313" key="2">
    <source>
        <dbReference type="WBParaSite" id="nRc.2.0.1.t24656-RA"/>
    </source>
</evidence>